<reference evidence="2 3" key="1">
    <citation type="submission" date="2018-05" db="EMBL/GenBank/DDBJ databases">
        <title>Coraliomargarita sinensis sp. nov., isolated from a marine solar saltern.</title>
        <authorList>
            <person name="Zhou L.Y."/>
        </authorList>
    </citation>
    <scope>NUCLEOTIDE SEQUENCE [LARGE SCALE GENOMIC DNA]</scope>
    <source>
        <strain evidence="2 3">WN38</strain>
    </source>
</reference>
<protein>
    <recommendedName>
        <fullName evidence="4">DUF3568 domain-containing protein</fullName>
    </recommendedName>
</protein>
<evidence type="ECO:0008006" key="4">
    <source>
        <dbReference type="Google" id="ProtNLM"/>
    </source>
</evidence>
<keyword evidence="1" id="KW-0732">Signal</keyword>
<gene>
    <name evidence="2" type="ORF">DDZ13_11555</name>
</gene>
<evidence type="ECO:0000313" key="3">
    <source>
        <dbReference type="Proteomes" id="UP000247099"/>
    </source>
</evidence>
<evidence type="ECO:0000256" key="1">
    <source>
        <dbReference type="SAM" id="SignalP"/>
    </source>
</evidence>
<feature type="chain" id="PRO_5016316900" description="DUF3568 domain-containing protein" evidence="1">
    <location>
        <begin position="27"/>
        <end position="137"/>
    </location>
</feature>
<dbReference type="InterPro" id="IPR021952">
    <property type="entry name" value="Flpp3-like"/>
</dbReference>
<dbReference type="PROSITE" id="PS51257">
    <property type="entry name" value="PROKAR_LIPOPROTEIN"/>
    <property type="match status" value="1"/>
</dbReference>
<dbReference type="EMBL" id="QHJQ01000008">
    <property type="protein sequence ID" value="PXA03609.1"/>
    <property type="molecule type" value="Genomic_DNA"/>
</dbReference>
<dbReference type="AlphaFoldDB" id="A0A317ZIL5"/>
<dbReference type="Proteomes" id="UP000247099">
    <property type="component" value="Unassembled WGS sequence"/>
</dbReference>
<keyword evidence="3" id="KW-1185">Reference proteome</keyword>
<feature type="signal peptide" evidence="1">
    <location>
        <begin position="1"/>
        <end position="26"/>
    </location>
</feature>
<organism evidence="2 3">
    <name type="scientific">Coraliomargarita sinensis</name>
    <dbReference type="NCBI Taxonomy" id="2174842"/>
    <lineage>
        <taxon>Bacteria</taxon>
        <taxon>Pseudomonadati</taxon>
        <taxon>Verrucomicrobiota</taxon>
        <taxon>Opitutia</taxon>
        <taxon>Puniceicoccales</taxon>
        <taxon>Coraliomargaritaceae</taxon>
        <taxon>Coraliomargarita</taxon>
    </lineage>
</organism>
<comment type="caution">
    <text evidence="2">The sequence shown here is derived from an EMBL/GenBank/DDBJ whole genome shotgun (WGS) entry which is preliminary data.</text>
</comment>
<evidence type="ECO:0000313" key="2">
    <source>
        <dbReference type="EMBL" id="PXA03609.1"/>
    </source>
</evidence>
<accession>A0A317ZIL5</accession>
<dbReference type="InParanoid" id="A0A317ZIL5"/>
<sequence length="137" mass="15254">MNMKATLNTVLAIFILIAAGCTTPVAIDPQTGEQQTAKFQAGYFYAPLDADIGTVFRTAIRELDEMGYYRTGELHKEKYITIYARKVGDEKITVKSYYPSKNSDLAEAGKSALRIRVGKFGNLAESQMIYARIRDAL</sequence>
<name>A0A317ZIL5_9BACT</name>
<proteinExistence type="predicted"/>
<dbReference type="Pfam" id="PF12092">
    <property type="entry name" value="DUF3568"/>
    <property type="match status" value="1"/>
</dbReference>